<dbReference type="Pfam" id="PF00560">
    <property type="entry name" value="LRR_1"/>
    <property type="match status" value="1"/>
</dbReference>
<dbReference type="FunFam" id="3.80.10.10:FF:000062">
    <property type="entry name" value="protein STRUBBELIG-RECEPTOR FAMILY 3"/>
    <property type="match status" value="1"/>
</dbReference>
<dbReference type="AlphaFoldDB" id="A0A161ZNU6"/>
<keyword evidence="2" id="KW-0433">Leucine-rich repeat</keyword>
<dbReference type="KEGG" id="dcr:108195427"/>
<dbReference type="InterPro" id="IPR050994">
    <property type="entry name" value="At_inactive_RLKs"/>
</dbReference>
<keyword evidence="4 10" id="KW-0732">Signal</keyword>
<evidence type="ECO:0000256" key="8">
    <source>
        <dbReference type="ARBA" id="ARBA00023170"/>
    </source>
</evidence>
<comment type="subcellular location">
    <subcellularLocation>
        <location evidence="1">Membrane</location>
    </subcellularLocation>
</comment>
<proteinExistence type="predicted"/>
<dbReference type="Gramene" id="KZM89172">
    <property type="protein sequence ID" value="KZM89172"/>
    <property type="gene ID" value="DCAR_026247"/>
</dbReference>
<evidence type="ECO:0000256" key="2">
    <source>
        <dbReference type="ARBA" id="ARBA00022614"/>
    </source>
</evidence>
<evidence type="ECO:0000256" key="6">
    <source>
        <dbReference type="ARBA" id="ARBA00022989"/>
    </source>
</evidence>
<dbReference type="EMBL" id="LNRQ01000007">
    <property type="protein sequence ID" value="KZM89172.1"/>
    <property type="molecule type" value="Genomic_DNA"/>
</dbReference>
<evidence type="ECO:0000259" key="11">
    <source>
        <dbReference type="Pfam" id="PF08263"/>
    </source>
</evidence>
<evidence type="ECO:0000256" key="3">
    <source>
        <dbReference type="ARBA" id="ARBA00022692"/>
    </source>
</evidence>
<feature type="chain" id="PRO_5007831006" description="Leucine-rich repeat-containing N-terminal plant-type domain-containing protein" evidence="10">
    <location>
        <begin position="25"/>
        <end position="293"/>
    </location>
</feature>
<accession>A0A161ZNU6</accession>
<dbReference type="Pfam" id="PF13855">
    <property type="entry name" value="LRR_8"/>
    <property type="match status" value="2"/>
</dbReference>
<dbReference type="InterPro" id="IPR013210">
    <property type="entry name" value="LRR_N_plant-typ"/>
</dbReference>
<keyword evidence="3" id="KW-0812">Transmembrane</keyword>
<dbReference type="InterPro" id="IPR032675">
    <property type="entry name" value="LRR_dom_sf"/>
</dbReference>
<gene>
    <name evidence="12" type="ORF">DCAR_026247</name>
    <name evidence="13" type="ORF">DCAR_0730138</name>
</gene>
<dbReference type="PANTHER" id="PTHR48010">
    <property type="entry name" value="OS05G0588300 PROTEIN"/>
    <property type="match status" value="1"/>
</dbReference>
<keyword evidence="5" id="KW-0677">Repeat</keyword>
<evidence type="ECO:0000256" key="9">
    <source>
        <dbReference type="SAM" id="MobiDB-lite"/>
    </source>
</evidence>
<evidence type="ECO:0000256" key="10">
    <source>
        <dbReference type="SAM" id="SignalP"/>
    </source>
</evidence>
<dbReference type="OrthoDB" id="1055097at2759"/>
<dbReference type="InterPro" id="IPR001611">
    <property type="entry name" value="Leu-rich_rpt"/>
</dbReference>
<evidence type="ECO:0000313" key="13">
    <source>
        <dbReference type="EMBL" id="WOH10668.1"/>
    </source>
</evidence>
<evidence type="ECO:0000256" key="5">
    <source>
        <dbReference type="ARBA" id="ARBA00022737"/>
    </source>
</evidence>
<evidence type="ECO:0000256" key="7">
    <source>
        <dbReference type="ARBA" id="ARBA00023136"/>
    </source>
</evidence>
<dbReference type="SUPFAM" id="SSF52058">
    <property type="entry name" value="L domain-like"/>
    <property type="match status" value="1"/>
</dbReference>
<keyword evidence="14" id="KW-1185">Reference proteome</keyword>
<dbReference type="Pfam" id="PF08263">
    <property type="entry name" value="LRRNT_2"/>
    <property type="match status" value="1"/>
</dbReference>
<dbReference type="GO" id="GO:0016020">
    <property type="term" value="C:membrane"/>
    <property type="evidence" value="ECO:0007669"/>
    <property type="project" value="UniProtKB-SubCell"/>
</dbReference>
<keyword evidence="8" id="KW-0675">Receptor</keyword>
<dbReference type="OMA" id="ENDSHDH"/>
<evidence type="ECO:0000313" key="12">
    <source>
        <dbReference type="EMBL" id="KZM89172.1"/>
    </source>
</evidence>
<organism evidence="12">
    <name type="scientific">Daucus carota subsp. sativus</name>
    <name type="common">Carrot</name>
    <dbReference type="NCBI Taxonomy" id="79200"/>
    <lineage>
        <taxon>Eukaryota</taxon>
        <taxon>Viridiplantae</taxon>
        <taxon>Streptophyta</taxon>
        <taxon>Embryophyta</taxon>
        <taxon>Tracheophyta</taxon>
        <taxon>Spermatophyta</taxon>
        <taxon>Magnoliopsida</taxon>
        <taxon>eudicotyledons</taxon>
        <taxon>Gunneridae</taxon>
        <taxon>Pentapetalae</taxon>
        <taxon>asterids</taxon>
        <taxon>campanulids</taxon>
        <taxon>Apiales</taxon>
        <taxon>Apiaceae</taxon>
        <taxon>Apioideae</taxon>
        <taxon>Scandiceae</taxon>
        <taxon>Daucinae</taxon>
        <taxon>Daucus</taxon>
        <taxon>Daucus sect. Daucus</taxon>
    </lineage>
</organism>
<name>A0A161ZNU6_DAUCS</name>
<keyword evidence="6" id="KW-1133">Transmembrane helix</keyword>
<feature type="compositionally biased region" description="Basic residues" evidence="9">
    <location>
        <begin position="276"/>
        <end position="285"/>
    </location>
</feature>
<feature type="domain" description="Leucine-rich repeat-containing N-terminal plant-type" evidence="11">
    <location>
        <begin position="30"/>
        <end position="68"/>
    </location>
</feature>
<sequence length="293" mass="32408">MSARSLLLYFTLLVFFALGLQASAETDVLDAKALQDLYRTLNTPSQLKGWRTDGWDPCAESWTGVRCNGPSVIQLIIPGLQLGGNLGFQLSNLRNLKQLDISSNYIQGEIPYHLPANVTHLNLANNNFSQKIPYSLTNMKHLRHLNLSHNSLSGPIGNVLTGLTNLKEMDLSFNNFTGDLPSSFEDLKNLTSLFLESNGFTGSVNILSNLPLSDLDIRDNHFSGVIPQTFQSILNLWIGGNRFHRGEGLVPWLFPWESTPSPPSIESSKIDNHPSHHEHKHKKKGFGPGGIAS</sequence>
<evidence type="ECO:0000256" key="1">
    <source>
        <dbReference type="ARBA" id="ARBA00004370"/>
    </source>
</evidence>
<evidence type="ECO:0000256" key="4">
    <source>
        <dbReference type="ARBA" id="ARBA00022729"/>
    </source>
</evidence>
<dbReference type="Gene3D" id="3.80.10.10">
    <property type="entry name" value="Ribonuclease Inhibitor"/>
    <property type="match status" value="1"/>
</dbReference>
<reference evidence="12" key="1">
    <citation type="journal article" date="2016" name="Nat. Genet.">
        <title>A high-quality carrot genome assembly provides new insights into carotenoid accumulation and asterid genome evolution.</title>
        <authorList>
            <person name="Iorizzo M."/>
            <person name="Ellison S."/>
            <person name="Senalik D."/>
            <person name="Zeng P."/>
            <person name="Satapoomin P."/>
            <person name="Huang J."/>
            <person name="Bowman M."/>
            <person name="Iovene M."/>
            <person name="Sanseverino W."/>
            <person name="Cavagnaro P."/>
            <person name="Yildiz M."/>
            <person name="Macko-Podgorni A."/>
            <person name="Moranska E."/>
            <person name="Grzebelus E."/>
            <person name="Grzebelus D."/>
            <person name="Ashrafi H."/>
            <person name="Zheng Z."/>
            <person name="Cheng S."/>
            <person name="Spooner D."/>
            <person name="Van Deynze A."/>
            <person name="Simon P."/>
        </authorList>
    </citation>
    <scope>NUCLEOTIDE SEQUENCE [LARGE SCALE GENOMIC DNA]</scope>
    <source>
        <tissue evidence="12">Leaf</tissue>
    </source>
</reference>
<dbReference type="Proteomes" id="UP000077755">
    <property type="component" value="Chromosome 7"/>
</dbReference>
<dbReference type="PANTHER" id="PTHR48010:SF58">
    <property type="entry name" value="RECEPTOR PROTEIN KINASE-LIKE PROTEIN ZAR1"/>
    <property type="match status" value="1"/>
</dbReference>
<evidence type="ECO:0000313" key="14">
    <source>
        <dbReference type="Proteomes" id="UP000077755"/>
    </source>
</evidence>
<feature type="signal peptide" evidence="10">
    <location>
        <begin position="1"/>
        <end position="24"/>
    </location>
</feature>
<dbReference type="EMBL" id="CP093349">
    <property type="protein sequence ID" value="WOH10668.1"/>
    <property type="molecule type" value="Genomic_DNA"/>
</dbReference>
<protein>
    <recommendedName>
        <fullName evidence="11">Leucine-rich repeat-containing N-terminal plant-type domain-containing protein</fullName>
    </recommendedName>
</protein>
<reference evidence="13" key="2">
    <citation type="submission" date="2022-03" db="EMBL/GenBank/DDBJ databases">
        <title>Draft title - Genomic analysis of global carrot germplasm unveils the trajectory of domestication and the origin of high carotenoid orange carrot.</title>
        <authorList>
            <person name="Iorizzo M."/>
            <person name="Ellison S."/>
            <person name="Senalik D."/>
            <person name="Macko-Podgorni A."/>
            <person name="Grzebelus D."/>
            <person name="Bostan H."/>
            <person name="Rolling W."/>
            <person name="Curaba J."/>
            <person name="Simon P."/>
        </authorList>
    </citation>
    <scope>NUCLEOTIDE SEQUENCE</scope>
    <source>
        <tissue evidence="13">Leaf</tissue>
    </source>
</reference>
<feature type="region of interest" description="Disordered" evidence="9">
    <location>
        <begin position="263"/>
        <end position="293"/>
    </location>
</feature>
<dbReference type="STRING" id="79200.A0A161ZNU6"/>
<keyword evidence="7" id="KW-0472">Membrane</keyword>